<evidence type="ECO:0000313" key="3">
    <source>
        <dbReference type="Proteomes" id="UP000499080"/>
    </source>
</evidence>
<dbReference type="EMBL" id="BGPR01000365">
    <property type="protein sequence ID" value="GBM15876.1"/>
    <property type="molecule type" value="Genomic_DNA"/>
</dbReference>
<name>A0A4Y2DIL9_ARAVE</name>
<reference evidence="2 3" key="1">
    <citation type="journal article" date="2019" name="Sci. Rep.">
        <title>Orb-weaving spider Araneus ventricosus genome elucidates the spidroin gene catalogue.</title>
        <authorList>
            <person name="Kono N."/>
            <person name="Nakamura H."/>
            <person name="Ohtoshi R."/>
            <person name="Moran D.A.P."/>
            <person name="Shinohara A."/>
            <person name="Yoshida Y."/>
            <person name="Fujiwara M."/>
            <person name="Mori M."/>
            <person name="Tomita M."/>
            <person name="Arakawa K."/>
        </authorList>
    </citation>
    <scope>NUCLEOTIDE SEQUENCE [LARGE SCALE GENOMIC DNA]</scope>
</reference>
<protein>
    <submittedName>
        <fullName evidence="2">Uncharacterized protein</fullName>
    </submittedName>
</protein>
<proteinExistence type="predicted"/>
<accession>A0A4Y2DIL9</accession>
<gene>
    <name evidence="2" type="ORF">AVEN_258422_1</name>
</gene>
<feature type="compositionally biased region" description="Low complexity" evidence="1">
    <location>
        <begin position="114"/>
        <end position="133"/>
    </location>
</feature>
<feature type="region of interest" description="Disordered" evidence="1">
    <location>
        <begin position="99"/>
        <end position="143"/>
    </location>
</feature>
<keyword evidence="3" id="KW-1185">Reference proteome</keyword>
<organism evidence="2 3">
    <name type="scientific">Araneus ventricosus</name>
    <name type="common">Orbweaver spider</name>
    <name type="synonym">Epeira ventricosa</name>
    <dbReference type="NCBI Taxonomy" id="182803"/>
    <lineage>
        <taxon>Eukaryota</taxon>
        <taxon>Metazoa</taxon>
        <taxon>Ecdysozoa</taxon>
        <taxon>Arthropoda</taxon>
        <taxon>Chelicerata</taxon>
        <taxon>Arachnida</taxon>
        <taxon>Araneae</taxon>
        <taxon>Araneomorphae</taxon>
        <taxon>Entelegynae</taxon>
        <taxon>Araneoidea</taxon>
        <taxon>Araneidae</taxon>
        <taxon>Araneus</taxon>
    </lineage>
</organism>
<dbReference type="Proteomes" id="UP000499080">
    <property type="component" value="Unassembled WGS sequence"/>
</dbReference>
<comment type="caution">
    <text evidence="2">The sequence shown here is derived from an EMBL/GenBank/DDBJ whole genome shotgun (WGS) entry which is preliminary data.</text>
</comment>
<evidence type="ECO:0000313" key="2">
    <source>
        <dbReference type="EMBL" id="GBM15876.1"/>
    </source>
</evidence>
<evidence type="ECO:0000256" key="1">
    <source>
        <dbReference type="SAM" id="MobiDB-lite"/>
    </source>
</evidence>
<sequence>MMGMGRWNPKGCQTRVKCFKVRRQKDEALIPILGVVIIYSKPSRGHIANCTRHHRRHHSRVCKISSSMMPRSNSGGETIARIIPLVDSNTEDVIIPLKDSVGGTTNRRNSLGEMMGSNMSGQSSSEGSLSQTQPYQNSSTSSVPGISAEIEINLVIPTEGPTIAQQMENSVPLEADSEEEPSLLIYLKDLEMITRLEMI</sequence>
<dbReference type="AlphaFoldDB" id="A0A4Y2DIL9"/>
<feature type="compositionally biased region" description="Polar residues" evidence="1">
    <location>
        <begin position="134"/>
        <end position="143"/>
    </location>
</feature>